<evidence type="ECO:0000313" key="12">
    <source>
        <dbReference type="EMBL" id="SHG42729.1"/>
    </source>
</evidence>
<dbReference type="Gene3D" id="1.10.10.10">
    <property type="entry name" value="Winged helix-like DNA-binding domain superfamily/Winged helix DNA-binding domain"/>
    <property type="match status" value="1"/>
</dbReference>
<evidence type="ECO:0000256" key="4">
    <source>
        <dbReference type="ARBA" id="ARBA00022603"/>
    </source>
</evidence>
<name>A0A1M5JR35_9FLAO</name>
<dbReference type="FunFam" id="1.10.10.10:FF:000214">
    <property type="entry name" value="Methylated-DNA--protein-cysteine methyltransferase"/>
    <property type="match status" value="1"/>
</dbReference>
<dbReference type="NCBIfam" id="TIGR00589">
    <property type="entry name" value="ogt"/>
    <property type="match status" value="1"/>
</dbReference>
<dbReference type="OrthoDB" id="9802228at2"/>
<comment type="miscellaneous">
    <text evidence="9">This enzyme catalyzes only one turnover and therefore is not strictly catalytic. According to one definition, an enzyme is a biocatalyst that acts repeatedly and over many reaction cycles.</text>
</comment>
<evidence type="ECO:0000256" key="6">
    <source>
        <dbReference type="ARBA" id="ARBA00022763"/>
    </source>
</evidence>
<sequence>MQTVYVKTPLGIAIITGDKNGISSISISDNSTISVIIPPELQQAVQQLNEYFDGLRKDFDLKLQPKGTDFQQKVWKELLEIPFGKTRTYLEQSKNLGDVKAIRAVASANGKNPLWIVVPCHRIIGSDGSLTGYAGGLWRKKWLLDHENPTSQQSLF</sequence>
<keyword evidence="6 9" id="KW-0227">DNA damage</keyword>
<protein>
    <recommendedName>
        <fullName evidence="9">Methylated-DNA--protein-cysteine methyltransferase</fullName>
        <ecNumber evidence="9">2.1.1.63</ecNumber>
    </recommendedName>
    <alternativeName>
        <fullName evidence="9">6-O-methylguanine-DNA methyltransferase</fullName>
        <shortName evidence="9">MGMT</shortName>
    </alternativeName>
    <alternativeName>
        <fullName evidence="9">O-6-methylguanine-DNA-alkyltransferase</fullName>
    </alternativeName>
</protein>
<reference evidence="13" key="1">
    <citation type="submission" date="2016-11" db="EMBL/GenBank/DDBJ databases">
        <authorList>
            <person name="Varghese N."/>
            <person name="Submissions S."/>
        </authorList>
    </citation>
    <scope>NUCLEOTIDE SEQUENCE [LARGE SCALE GENOMIC DNA]</scope>
    <source>
        <strain evidence="13">DSM 19741</strain>
    </source>
</reference>
<evidence type="ECO:0000256" key="5">
    <source>
        <dbReference type="ARBA" id="ARBA00022679"/>
    </source>
</evidence>
<evidence type="ECO:0000313" key="13">
    <source>
        <dbReference type="Proteomes" id="UP000184036"/>
    </source>
</evidence>
<keyword evidence="3 9" id="KW-0963">Cytoplasm</keyword>
<dbReference type="InterPro" id="IPR008332">
    <property type="entry name" value="MethylG_MeTrfase_N"/>
</dbReference>
<feature type="domain" description="Methylguanine DNA methyltransferase ribonuclease-like" evidence="11">
    <location>
        <begin position="5"/>
        <end position="64"/>
    </location>
</feature>
<evidence type="ECO:0000256" key="8">
    <source>
        <dbReference type="ARBA" id="ARBA00049348"/>
    </source>
</evidence>
<evidence type="ECO:0000259" key="10">
    <source>
        <dbReference type="Pfam" id="PF01035"/>
    </source>
</evidence>
<keyword evidence="5 9" id="KW-0808">Transferase</keyword>
<dbReference type="STRING" id="271157.SAMN05444396_11214"/>
<dbReference type="InterPro" id="IPR036631">
    <property type="entry name" value="MGMT_N_sf"/>
</dbReference>
<dbReference type="PANTHER" id="PTHR10815:SF13">
    <property type="entry name" value="METHYLATED-DNA--PROTEIN-CYSTEINE METHYLTRANSFERASE"/>
    <property type="match status" value="1"/>
</dbReference>
<comment type="catalytic activity">
    <reaction evidence="1 9">
        <text>a 4-O-methyl-thymidine in DNA + L-cysteinyl-[protein] = a thymidine in DNA + S-methyl-L-cysteinyl-[protein]</text>
        <dbReference type="Rhea" id="RHEA:53428"/>
        <dbReference type="Rhea" id="RHEA-COMP:10131"/>
        <dbReference type="Rhea" id="RHEA-COMP:10132"/>
        <dbReference type="Rhea" id="RHEA-COMP:13555"/>
        <dbReference type="Rhea" id="RHEA-COMP:13556"/>
        <dbReference type="ChEBI" id="CHEBI:29950"/>
        <dbReference type="ChEBI" id="CHEBI:82612"/>
        <dbReference type="ChEBI" id="CHEBI:137386"/>
        <dbReference type="ChEBI" id="CHEBI:137387"/>
        <dbReference type="EC" id="2.1.1.63"/>
    </reaction>
</comment>
<dbReference type="HAMAP" id="MF_00772">
    <property type="entry name" value="OGT"/>
    <property type="match status" value="1"/>
</dbReference>
<dbReference type="Proteomes" id="UP000184036">
    <property type="component" value="Unassembled WGS sequence"/>
</dbReference>
<organism evidence="12 13">
    <name type="scientific">Flavobacterium segetis</name>
    <dbReference type="NCBI Taxonomy" id="271157"/>
    <lineage>
        <taxon>Bacteria</taxon>
        <taxon>Pseudomonadati</taxon>
        <taxon>Bacteroidota</taxon>
        <taxon>Flavobacteriia</taxon>
        <taxon>Flavobacteriales</taxon>
        <taxon>Flavobacteriaceae</taxon>
        <taxon>Flavobacterium</taxon>
    </lineage>
</organism>
<accession>A0A1M5JR35</accession>
<feature type="active site" description="Nucleophile; methyl group acceptor" evidence="9">
    <location>
        <position position="120"/>
    </location>
</feature>
<feature type="domain" description="Methylated-DNA-[protein]-cysteine S-methyltransferase DNA binding" evidence="10">
    <location>
        <begin position="69"/>
        <end position="148"/>
    </location>
</feature>
<keyword evidence="4 9" id="KW-0489">Methyltransferase</keyword>
<evidence type="ECO:0000256" key="3">
    <source>
        <dbReference type="ARBA" id="ARBA00022490"/>
    </source>
</evidence>
<dbReference type="Gene3D" id="3.30.160.70">
    <property type="entry name" value="Methylated DNA-protein cysteine methyltransferase domain"/>
    <property type="match status" value="1"/>
</dbReference>
<dbReference type="AlphaFoldDB" id="A0A1M5JR35"/>
<evidence type="ECO:0000256" key="7">
    <source>
        <dbReference type="ARBA" id="ARBA00023204"/>
    </source>
</evidence>
<dbReference type="InterPro" id="IPR023546">
    <property type="entry name" value="MGMT"/>
</dbReference>
<dbReference type="InterPro" id="IPR036217">
    <property type="entry name" value="MethylDNA_cys_MeTrfase_DNAb"/>
</dbReference>
<dbReference type="GO" id="GO:0006307">
    <property type="term" value="P:DNA alkylation repair"/>
    <property type="evidence" value="ECO:0007669"/>
    <property type="project" value="UniProtKB-UniRule"/>
</dbReference>
<comment type="similarity">
    <text evidence="2 9">Belongs to the MGMT family.</text>
</comment>
<dbReference type="InterPro" id="IPR001497">
    <property type="entry name" value="MethylDNA_cys_MeTrfase_AS"/>
</dbReference>
<dbReference type="GO" id="GO:0032259">
    <property type="term" value="P:methylation"/>
    <property type="evidence" value="ECO:0007669"/>
    <property type="project" value="UniProtKB-KW"/>
</dbReference>
<dbReference type="InterPro" id="IPR014048">
    <property type="entry name" value="MethylDNA_cys_MeTrfase_DNA-bd"/>
</dbReference>
<dbReference type="Pfam" id="PF01035">
    <property type="entry name" value="DNA_binding_1"/>
    <property type="match status" value="1"/>
</dbReference>
<dbReference type="Pfam" id="PF02870">
    <property type="entry name" value="Methyltransf_1N"/>
    <property type="match status" value="1"/>
</dbReference>
<comment type="function">
    <text evidence="9">Involved in the cellular defense against the biological effects of O6-methylguanine (O6-MeG) and O4-methylthymine (O4-MeT) in DNA. Repairs the methylated nucleobase in DNA by stoichiometrically transferring the methyl group to a cysteine residue in the enzyme. This is a suicide reaction: the enzyme is irreversibly inactivated.</text>
</comment>
<dbReference type="InterPro" id="IPR036388">
    <property type="entry name" value="WH-like_DNA-bd_sf"/>
</dbReference>
<dbReference type="EMBL" id="FQWE01000012">
    <property type="protein sequence ID" value="SHG42729.1"/>
    <property type="molecule type" value="Genomic_DNA"/>
</dbReference>
<dbReference type="SUPFAM" id="SSF53155">
    <property type="entry name" value="Methylated DNA-protein cysteine methyltransferase domain"/>
    <property type="match status" value="1"/>
</dbReference>
<comment type="catalytic activity">
    <reaction evidence="8 9">
        <text>a 6-O-methyl-2'-deoxyguanosine in DNA + L-cysteinyl-[protein] = S-methyl-L-cysteinyl-[protein] + a 2'-deoxyguanosine in DNA</text>
        <dbReference type="Rhea" id="RHEA:24000"/>
        <dbReference type="Rhea" id="RHEA-COMP:10131"/>
        <dbReference type="Rhea" id="RHEA-COMP:10132"/>
        <dbReference type="Rhea" id="RHEA-COMP:11367"/>
        <dbReference type="Rhea" id="RHEA-COMP:11368"/>
        <dbReference type="ChEBI" id="CHEBI:29950"/>
        <dbReference type="ChEBI" id="CHEBI:82612"/>
        <dbReference type="ChEBI" id="CHEBI:85445"/>
        <dbReference type="ChEBI" id="CHEBI:85448"/>
        <dbReference type="EC" id="2.1.1.63"/>
    </reaction>
</comment>
<proteinExistence type="inferred from homology"/>
<dbReference type="PROSITE" id="PS00374">
    <property type="entry name" value="MGMT"/>
    <property type="match status" value="1"/>
</dbReference>
<gene>
    <name evidence="12" type="ORF">SAMN05444396_11214</name>
</gene>
<evidence type="ECO:0000256" key="9">
    <source>
        <dbReference type="HAMAP-Rule" id="MF_00772"/>
    </source>
</evidence>
<evidence type="ECO:0000256" key="2">
    <source>
        <dbReference type="ARBA" id="ARBA00008711"/>
    </source>
</evidence>
<evidence type="ECO:0000256" key="1">
    <source>
        <dbReference type="ARBA" id="ARBA00001286"/>
    </source>
</evidence>
<dbReference type="EC" id="2.1.1.63" evidence="9"/>
<keyword evidence="7 9" id="KW-0234">DNA repair</keyword>
<keyword evidence="13" id="KW-1185">Reference proteome</keyword>
<dbReference type="CDD" id="cd06445">
    <property type="entry name" value="ATase"/>
    <property type="match status" value="1"/>
</dbReference>
<dbReference type="SUPFAM" id="SSF46767">
    <property type="entry name" value="Methylated DNA-protein cysteine methyltransferase, C-terminal domain"/>
    <property type="match status" value="1"/>
</dbReference>
<comment type="subcellular location">
    <subcellularLocation>
        <location evidence="9">Cytoplasm</location>
    </subcellularLocation>
</comment>
<dbReference type="GO" id="GO:0003908">
    <property type="term" value="F:methylated-DNA-[protein]-cysteine S-methyltransferase activity"/>
    <property type="evidence" value="ECO:0007669"/>
    <property type="project" value="UniProtKB-UniRule"/>
</dbReference>
<evidence type="ECO:0000259" key="11">
    <source>
        <dbReference type="Pfam" id="PF02870"/>
    </source>
</evidence>
<dbReference type="PANTHER" id="PTHR10815">
    <property type="entry name" value="METHYLATED-DNA--PROTEIN-CYSTEINE METHYLTRANSFERASE"/>
    <property type="match status" value="1"/>
</dbReference>
<dbReference type="RefSeq" id="WP_072993716.1">
    <property type="nucleotide sequence ID" value="NZ_FQWE01000012.1"/>
</dbReference>
<dbReference type="GO" id="GO:0005737">
    <property type="term" value="C:cytoplasm"/>
    <property type="evidence" value="ECO:0007669"/>
    <property type="project" value="UniProtKB-SubCell"/>
</dbReference>